<dbReference type="Proteomes" id="UP001595812">
    <property type="component" value="Unassembled WGS sequence"/>
</dbReference>
<feature type="domain" description="SH3b" evidence="6">
    <location>
        <begin position="188"/>
        <end position="250"/>
    </location>
</feature>
<comment type="caution">
    <text evidence="7">The sequence shown here is derived from an EMBL/GenBank/DDBJ whole genome shotgun (WGS) entry which is preliminary data.</text>
</comment>
<dbReference type="EMBL" id="JBHSAT010000004">
    <property type="protein sequence ID" value="MFC3876404.1"/>
    <property type="molecule type" value="Genomic_DNA"/>
</dbReference>
<dbReference type="PROSITE" id="PS50005">
    <property type="entry name" value="TPR"/>
    <property type="match status" value="1"/>
</dbReference>
<evidence type="ECO:0000313" key="7">
    <source>
        <dbReference type="EMBL" id="MFC3876404.1"/>
    </source>
</evidence>
<keyword evidence="4" id="KW-1133">Transmembrane helix</keyword>
<evidence type="ECO:0000259" key="6">
    <source>
        <dbReference type="PROSITE" id="PS51781"/>
    </source>
</evidence>
<dbReference type="Gene3D" id="2.30.30.40">
    <property type="entry name" value="SH3 Domains"/>
    <property type="match status" value="1"/>
</dbReference>
<keyword evidence="8" id="KW-1185">Reference proteome</keyword>
<dbReference type="SMART" id="SM00028">
    <property type="entry name" value="TPR"/>
    <property type="match status" value="2"/>
</dbReference>
<name>A0ABV8AIK0_9FLAO</name>
<feature type="transmembrane region" description="Helical" evidence="4">
    <location>
        <begin position="159"/>
        <end position="179"/>
    </location>
</feature>
<accession>A0ABV8AIK0</accession>
<dbReference type="SMART" id="SM00287">
    <property type="entry name" value="SH3b"/>
    <property type="match status" value="1"/>
</dbReference>
<keyword evidence="4" id="KW-0812">Transmembrane</keyword>
<dbReference type="InterPro" id="IPR010466">
    <property type="entry name" value="DUF1058"/>
</dbReference>
<dbReference type="RefSeq" id="WP_386097282.1">
    <property type="nucleotide sequence ID" value="NZ_JBHSAT010000004.1"/>
</dbReference>
<feature type="chain" id="PRO_5047460268" evidence="5">
    <location>
        <begin position="20"/>
        <end position="250"/>
    </location>
</feature>
<evidence type="ECO:0000256" key="3">
    <source>
        <dbReference type="PROSITE-ProRule" id="PRU00339"/>
    </source>
</evidence>
<dbReference type="Gene3D" id="1.25.40.10">
    <property type="entry name" value="Tetratricopeptide repeat domain"/>
    <property type="match status" value="1"/>
</dbReference>
<protein>
    <submittedName>
        <fullName evidence="7">Tetratricopeptide repeat protein</fullName>
    </submittedName>
</protein>
<dbReference type="InterPro" id="IPR019734">
    <property type="entry name" value="TPR_rpt"/>
</dbReference>
<feature type="repeat" description="TPR" evidence="3">
    <location>
        <begin position="55"/>
        <end position="88"/>
    </location>
</feature>
<sequence length="250" mass="28309">MMKNVFVLLFLSLNFIVFSQNSKLFEEANTLYNNGQFEDAISKYEKILESGQHSAEVYFNLANAHYKLNHIAPSIYNYEKALLLAPNDSEIKNNRSFAQNMTIDGFSTVPKVGFARITNNLTNTLSTDGWAVFAVTGVVLFVIFYLLYYFSYTSSKKRIAFILSFVVALIALVALVMAFQKETLDANDKPAIVFADEIKMQADPNLKSDEILRIHEGTKVQIIDVYEAWNKIRLSNGTEGWIPAESIKKL</sequence>
<feature type="transmembrane region" description="Helical" evidence="4">
    <location>
        <begin position="130"/>
        <end position="150"/>
    </location>
</feature>
<keyword evidence="1" id="KW-0677">Repeat</keyword>
<dbReference type="PROSITE" id="PS51781">
    <property type="entry name" value="SH3B"/>
    <property type="match status" value="1"/>
</dbReference>
<reference evidence="8" key="1">
    <citation type="journal article" date="2019" name="Int. J. Syst. Evol. Microbiol.">
        <title>The Global Catalogue of Microorganisms (GCM) 10K type strain sequencing project: providing services to taxonomists for standard genome sequencing and annotation.</title>
        <authorList>
            <consortium name="The Broad Institute Genomics Platform"/>
            <consortium name="The Broad Institute Genome Sequencing Center for Infectious Disease"/>
            <person name="Wu L."/>
            <person name="Ma J."/>
        </authorList>
    </citation>
    <scope>NUCLEOTIDE SEQUENCE [LARGE SCALE GENOMIC DNA]</scope>
    <source>
        <strain evidence="8">CECT 8979</strain>
    </source>
</reference>
<dbReference type="SUPFAM" id="SSF48452">
    <property type="entry name" value="TPR-like"/>
    <property type="match status" value="1"/>
</dbReference>
<evidence type="ECO:0000256" key="1">
    <source>
        <dbReference type="ARBA" id="ARBA00022737"/>
    </source>
</evidence>
<organism evidence="7 8">
    <name type="scientific">Winogradskyella maritima</name>
    <dbReference type="NCBI Taxonomy" id="1517766"/>
    <lineage>
        <taxon>Bacteria</taxon>
        <taxon>Pseudomonadati</taxon>
        <taxon>Bacteroidota</taxon>
        <taxon>Flavobacteriia</taxon>
        <taxon>Flavobacteriales</taxon>
        <taxon>Flavobacteriaceae</taxon>
        <taxon>Winogradskyella</taxon>
    </lineage>
</organism>
<dbReference type="Pfam" id="PF06347">
    <property type="entry name" value="SH3_4"/>
    <property type="match status" value="1"/>
</dbReference>
<feature type="signal peptide" evidence="5">
    <location>
        <begin position="1"/>
        <end position="19"/>
    </location>
</feature>
<gene>
    <name evidence="7" type="ORF">ACFOSX_04090</name>
</gene>
<evidence type="ECO:0000256" key="5">
    <source>
        <dbReference type="SAM" id="SignalP"/>
    </source>
</evidence>
<keyword evidence="4" id="KW-0472">Membrane</keyword>
<evidence type="ECO:0000256" key="4">
    <source>
        <dbReference type="SAM" id="Phobius"/>
    </source>
</evidence>
<keyword evidence="2 3" id="KW-0802">TPR repeat</keyword>
<keyword evidence="5" id="KW-0732">Signal</keyword>
<evidence type="ECO:0000313" key="8">
    <source>
        <dbReference type="Proteomes" id="UP001595812"/>
    </source>
</evidence>
<dbReference type="Pfam" id="PF07719">
    <property type="entry name" value="TPR_2"/>
    <property type="match status" value="1"/>
</dbReference>
<dbReference type="InterPro" id="IPR011990">
    <property type="entry name" value="TPR-like_helical_dom_sf"/>
</dbReference>
<proteinExistence type="predicted"/>
<dbReference type="InterPro" id="IPR003646">
    <property type="entry name" value="SH3-like_bac-type"/>
</dbReference>
<evidence type="ECO:0000256" key="2">
    <source>
        <dbReference type="ARBA" id="ARBA00022803"/>
    </source>
</evidence>
<dbReference type="InterPro" id="IPR013105">
    <property type="entry name" value="TPR_2"/>
</dbReference>